<reference evidence="9 10" key="2">
    <citation type="submission" date="2013-02" db="EMBL/GenBank/DDBJ databases">
        <title>The Genome Sequence of Plasmodium falciparum Vietnam Oak-Knoll (FVO).</title>
        <authorList>
            <consortium name="The Broad Institute Genome Sequencing Platform"/>
            <consortium name="The Broad Institute Genome Sequencing Center for Infectious Disease"/>
            <person name="Neafsey D."/>
            <person name="Cheeseman I."/>
            <person name="Volkman S."/>
            <person name="Adams J."/>
            <person name="Walker B."/>
            <person name="Young S.K."/>
            <person name="Zeng Q."/>
            <person name="Gargeya S."/>
            <person name="Fitzgerald M."/>
            <person name="Haas B."/>
            <person name="Abouelleil A."/>
            <person name="Alvarado L."/>
            <person name="Arachchi H.M."/>
            <person name="Berlin A.M."/>
            <person name="Chapman S.B."/>
            <person name="Dewar J."/>
            <person name="Goldberg J."/>
            <person name="Griggs A."/>
            <person name="Gujja S."/>
            <person name="Hansen M."/>
            <person name="Howarth C."/>
            <person name="Imamovic A."/>
            <person name="Larimer J."/>
            <person name="McCowan C."/>
            <person name="Murphy C."/>
            <person name="Neiman D."/>
            <person name="Pearson M."/>
            <person name="Priest M."/>
            <person name="Roberts A."/>
            <person name="Saif S."/>
            <person name="Shea T."/>
            <person name="Sisk P."/>
            <person name="Sykes S."/>
            <person name="Wortman J."/>
            <person name="Nusbaum C."/>
            <person name="Birren B."/>
        </authorList>
    </citation>
    <scope>NUCLEOTIDE SEQUENCE [LARGE SCALE GENOMIC DNA]</scope>
    <source>
        <strain evidence="10">Vietnam Oak-Knoll (FVO)</strain>
    </source>
</reference>
<evidence type="ECO:0000259" key="3">
    <source>
        <dbReference type="Pfam" id="PF03011"/>
    </source>
</evidence>
<evidence type="ECO:0000256" key="2">
    <source>
        <dbReference type="SAM" id="Phobius"/>
    </source>
</evidence>
<proteinExistence type="predicted"/>
<evidence type="ECO:0000259" key="6">
    <source>
        <dbReference type="Pfam" id="PF15447"/>
    </source>
</evidence>
<feature type="compositionally biased region" description="Low complexity" evidence="1">
    <location>
        <begin position="980"/>
        <end position="991"/>
    </location>
</feature>
<dbReference type="GO" id="GO:0016020">
    <property type="term" value="C:membrane"/>
    <property type="evidence" value="ECO:0007669"/>
    <property type="project" value="InterPro"/>
</dbReference>
<feature type="domain" description="Plasmodium falciparum erythrocyte membrane protein 1 acidic terminal segment" evidence="5">
    <location>
        <begin position="1744"/>
        <end position="1798"/>
    </location>
</feature>
<feature type="domain" description="Plasmodium falciparum erythrocyte membrane protein-1 N-terminal segment" evidence="6">
    <location>
        <begin position="13"/>
        <end position="49"/>
    </location>
</feature>
<feature type="region of interest" description="Disordered" evidence="1">
    <location>
        <begin position="1657"/>
        <end position="1737"/>
    </location>
</feature>
<dbReference type="OrthoDB" id="378897at2759"/>
<dbReference type="Pfam" id="PF15445">
    <property type="entry name" value="ATS"/>
    <property type="match status" value="1"/>
</dbReference>
<dbReference type="Pfam" id="PF15447">
    <property type="entry name" value="NTS"/>
    <property type="match status" value="1"/>
</dbReference>
<feature type="compositionally biased region" description="Basic and acidic residues" evidence="1">
    <location>
        <begin position="837"/>
        <end position="847"/>
    </location>
</feature>
<dbReference type="FunFam" id="1.20.58.1930:FF:000001">
    <property type="entry name" value="Erythrocyte membrane protein 1, PfEMP1"/>
    <property type="match status" value="1"/>
</dbReference>
<feature type="compositionally biased region" description="Low complexity" evidence="1">
    <location>
        <begin position="1683"/>
        <end position="1700"/>
    </location>
</feature>
<dbReference type="EMBL" id="KI925114">
    <property type="protein sequence ID" value="ETW17813.1"/>
    <property type="molecule type" value="Genomic_DNA"/>
</dbReference>
<feature type="domain" description="Duffy-antigen binding" evidence="4">
    <location>
        <begin position="945"/>
        <end position="1156"/>
    </location>
</feature>
<feature type="transmembrane region" description="Helical" evidence="2">
    <location>
        <begin position="1740"/>
        <end position="1761"/>
    </location>
</feature>
<dbReference type="InterPro" id="IPR041480">
    <property type="entry name" value="CIDR1_gamma"/>
</dbReference>
<feature type="domain" description="Duffy-binding-like" evidence="8">
    <location>
        <begin position="1245"/>
        <end position="1382"/>
    </location>
</feature>
<feature type="region of interest" description="Disordered" evidence="1">
    <location>
        <begin position="800"/>
        <end position="946"/>
    </location>
</feature>
<feature type="region of interest" description="Disordered" evidence="1">
    <location>
        <begin position="1206"/>
        <end position="1230"/>
    </location>
</feature>
<organism evidence="9 10">
    <name type="scientific">Plasmodium falciparum Vietnam Oak-Knoll</name>
    <name type="common">FVO</name>
    <dbReference type="NCBI Taxonomy" id="1036723"/>
    <lineage>
        <taxon>Eukaryota</taxon>
        <taxon>Sar</taxon>
        <taxon>Alveolata</taxon>
        <taxon>Apicomplexa</taxon>
        <taxon>Aconoidasida</taxon>
        <taxon>Haemosporida</taxon>
        <taxon>Plasmodiidae</taxon>
        <taxon>Plasmodium</taxon>
        <taxon>Plasmodium (Laverania)</taxon>
    </lineage>
</organism>
<evidence type="ECO:0000259" key="8">
    <source>
        <dbReference type="Pfam" id="PF22672"/>
    </source>
</evidence>
<dbReference type="Gene3D" id="1.20.58.1930">
    <property type="match status" value="1"/>
</dbReference>
<accession>A0A024V481</accession>
<dbReference type="SUPFAM" id="SSF140924">
    <property type="entry name" value="Duffy binding domain-like"/>
    <property type="match status" value="4"/>
</dbReference>
<evidence type="ECO:0000259" key="5">
    <source>
        <dbReference type="Pfam" id="PF15445"/>
    </source>
</evidence>
<feature type="region of interest" description="Disordered" evidence="1">
    <location>
        <begin position="966"/>
        <end position="991"/>
    </location>
</feature>
<feature type="compositionally biased region" description="Basic and acidic residues" evidence="1">
    <location>
        <begin position="879"/>
        <end position="894"/>
    </location>
</feature>
<dbReference type="InterPro" id="IPR029210">
    <property type="entry name" value="PfEMP1_NTS"/>
</dbReference>
<feature type="region of interest" description="Disordered" evidence="1">
    <location>
        <begin position="1107"/>
        <end position="1130"/>
    </location>
</feature>
<feature type="region of interest" description="Disordered" evidence="1">
    <location>
        <begin position="1630"/>
        <end position="1649"/>
    </location>
</feature>
<dbReference type="GO" id="GO:0046789">
    <property type="term" value="F:host cell surface receptor binding"/>
    <property type="evidence" value="ECO:0007669"/>
    <property type="project" value="InterPro"/>
</dbReference>
<dbReference type="InterPro" id="IPR004258">
    <property type="entry name" value="DBL"/>
</dbReference>
<dbReference type="Pfam" id="PF18562">
    <property type="entry name" value="CIDR1_gamma"/>
    <property type="match status" value="1"/>
</dbReference>
<feature type="compositionally biased region" description="Basic and acidic residues" evidence="1">
    <location>
        <begin position="800"/>
        <end position="815"/>
    </location>
</feature>
<reference evidence="9 10" key="1">
    <citation type="submission" date="2013-02" db="EMBL/GenBank/DDBJ databases">
        <title>The Genome Annotation of Plasmodium falciparum Vietnam Oak-Knoll (FVO).</title>
        <authorList>
            <consortium name="The Broad Institute Genome Sequencing Platform"/>
            <consortium name="The Broad Institute Genome Sequencing Center for Infectious Disease"/>
            <person name="Neafsey D."/>
            <person name="Hoffman S."/>
            <person name="Volkman S."/>
            <person name="Rosenthal P."/>
            <person name="Walker B."/>
            <person name="Young S.K."/>
            <person name="Zeng Q."/>
            <person name="Gargeya S."/>
            <person name="Fitzgerald M."/>
            <person name="Haas B."/>
            <person name="Abouelleil A."/>
            <person name="Allen A.W."/>
            <person name="Alvarado L."/>
            <person name="Arachchi H.M."/>
            <person name="Berlin A.M."/>
            <person name="Chapman S.B."/>
            <person name="Gainer-Dewar J."/>
            <person name="Goldberg J."/>
            <person name="Griggs A."/>
            <person name="Gujja S."/>
            <person name="Hansen M."/>
            <person name="Howarth C."/>
            <person name="Imamovic A."/>
            <person name="Ireland A."/>
            <person name="Larimer J."/>
            <person name="McCowan C."/>
            <person name="Murphy C."/>
            <person name="Pearson M."/>
            <person name="Poon T.W."/>
            <person name="Priest M."/>
            <person name="Roberts A."/>
            <person name="Saif S."/>
            <person name="Shea T."/>
            <person name="Sisk P."/>
            <person name="Sykes S."/>
            <person name="Wortman J."/>
            <person name="Nusbaum C."/>
            <person name="Birren B."/>
        </authorList>
    </citation>
    <scope>NUCLEOTIDE SEQUENCE [LARGE SCALE GENOMIC DNA]</scope>
    <source>
        <strain evidence="10">Vietnam Oak-Knoll (FVO)</strain>
    </source>
</reference>
<dbReference type="Proteomes" id="UP000030690">
    <property type="component" value="Unassembled WGS sequence"/>
</dbReference>
<feature type="domain" description="Duffy-binding-like" evidence="3">
    <location>
        <begin position="1494"/>
        <end position="1637"/>
    </location>
</feature>
<dbReference type="Pfam" id="PF05424">
    <property type="entry name" value="Duffy_binding"/>
    <property type="match status" value="2"/>
</dbReference>
<feature type="domain" description="Cysteine-rich interdomain region 1 gamma" evidence="7">
    <location>
        <begin position="1427"/>
        <end position="1477"/>
    </location>
</feature>
<evidence type="ECO:0000313" key="10">
    <source>
        <dbReference type="Proteomes" id="UP000030690"/>
    </source>
</evidence>
<dbReference type="InterPro" id="IPR054595">
    <property type="entry name" value="DBL_C"/>
</dbReference>
<dbReference type="Gene3D" id="1.20.58.830">
    <property type="match status" value="3"/>
</dbReference>
<dbReference type="FunFam" id="1.20.1310.20:FF:000001">
    <property type="entry name" value="Erythrocyte membrane protein 1, PfEMP1"/>
    <property type="match status" value="1"/>
</dbReference>
<keyword evidence="2" id="KW-0812">Transmembrane</keyword>
<protein>
    <recommendedName>
        <fullName evidence="11">Erythrocyte membrane protein 1</fullName>
    </recommendedName>
</protein>
<dbReference type="Gene3D" id="1.20.1310.20">
    <property type="entry name" value="Duffy-antigen binding domain"/>
    <property type="match status" value="2"/>
</dbReference>
<evidence type="ECO:0008006" key="11">
    <source>
        <dbReference type="Google" id="ProtNLM"/>
    </source>
</evidence>
<feature type="region of interest" description="Disordered" evidence="1">
    <location>
        <begin position="1172"/>
        <end position="1192"/>
    </location>
</feature>
<keyword evidence="2" id="KW-0472">Membrane</keyword>
<keyword evidence="2" id="KW-1133">Transmembrane helix</keyword>
<dbReference type="Pfam" id="PF03011">
    <property type="entry name" value="PFEMP"/>
    <property type="match status" value="2"/>
</dbReference>
<dbReference type="InterPro" id="IPR042202">
    <property type="entry name" value="Duffy-ag-bd_sf"/>
</dbReference>
<evidence type="ECO:0000256" key="1">
    <source>
        <dbReference type="SAM" id="MobiDB-lite"/>
    </source>
</evidence>
<evidence type="ECO:0000313" key="9">
    <source>
        <dbReference type="EMBL" id="ETW17813.1"/>
    </source>
</evidence>
<feature type="compositionally biased region" description="Polar residues" evidence="1">
    <location>
        <begin position="918"/>
        <end position="933"/>
    </location>
</feature>
<feature type="region of interest" description="Disordered" evidence="1">
    <location>
        <begin position="1018"/>
        <end position="1052"/>
    </location>
</feature>
<feature type="domain" description="Duffy-antigen binding" evidence="4">
    <location>
        <begin position="125"/>
        <end position="329"/>
    </location>
</feature>
<dbReference type="InterPro" id="IPR029211">
    <property type="entry name" value="PfEMP1_ATS"/>
</dbReference>
<gene>
    <name evidence="9" type="ORF">PFFVO_03255</name>
</gene>
<feature type="compositionally biased region" description="Acidic residues" evidence="1">
    <location>
        <begin position="850"/>
        <end position="866"/>
    </location>
</feature>
<feature type="compositionally biased region" description="Pro residues" evidence="1">
    <location>
        <begin position="1712"/>
        <end position="1724"/>
    </location>
</feature>
<feature type="domain" description="Duffy-binding-like" evidence="3">
    <location>
        <begin position="647"/>
        <end position="805"/>
    </location>
</feature>
<dbReference type="FunFam" id="1.20.58.830:FF:000003">
    <property type="entry name" value="Erythrocyte membrane protein 1, PfEMP1"/>
    <property type="match status" value="1"/>
</dbReference>
<feature type="compositionally biased region" description="Low complexity" evidence="1">
    <location>
        <begin position="1213"/>
        <end position="1229"/>
    </location>
</feature>
<name>A0A024V481_PLAFA</name>
<dbReference type="InterPro" id="IPR008602">
    <property type="entry name" value="Duffy-antigen-binding"/>
</dbReference>
<feature type="domain" description="Duffy-binding-like" evidence="8">
    <location>
        <begin position="333"/>
        <end position="484"/>
    </location>
</feature>
<evidence type="ECO:0000259" key="4">
    <source>
        <dbReference type="Pfam" id="PF05424"/>
    </source>
</evidence>
<evidence type="ECO:0000259" key="7">
    <source>
        <dbReference type="Pfam" id="PF18562"/>
    </source>
</evidence>
<sequence length="1807" mass="202928">MEPSTTYSSAKNAKELLDMIGKDVHEEIVKNAEAETYKNKLKGDLKKAKGSGGEMGDTNDPCEFKYDKLINGSGSGSGVTARGDPCTNLKGNANEERFSNTLGGQCTDSKIKGNKYNSKTRKDCGACAPYRRLHLCHHNLETINNTTPTASDTLLAEVCYAAKEEGASLKNYHARYQVTNTDFHTSICTVLARSFADIGDIIRGRDLFLGNDKEKDQRKKLEKNLKTIFKKIYNDVTTNGKNVALQERYKGDKENYFFQLREDWWTANRETVWKAITCNAGGGTYFRATCGDSGSPSMAKNNCRCEGAKGAKDGDQVPTYFDYVPQYLRWFEEWAEDFCRKRKRKLEDAIQKCRKPKGQPKYCDLNRHDCVETIRGNHVFFEEDDCKDCQYSCSHFVNWIDNQKLEFLKQKEKYTSEISGGGSGRKKSGASKSNYDGYESKFYDKFKTGYNNVDEFLELLSAEKTCKEVKDDKEEGIINFKNVNSGKNSDGSNKTFYRTTYCEACPWCGVNGTKGNWTPKNDDDCKPGNEYKNYENTQIPILTGDKTKSEIVERYRKFCKNNGKNGANGREGGVGGSENGAASNSDNATTGYCGTNNNDKDPSLCEKWTCYYKKKEKNDGKKAINFCVLQDDKVGKSQEKSMHYNSFFWDWVYHMLHDSLDWRKQLGRCINKKEETKCIGSCNKKCECFAKWVGHKQQEWEQIKKHFLKQDDIGQETNCDPMVTLEILLDIDELLKNIKDTHANADDIDRIQNMLQQAGFDGGVAALVGRCTEGFVAEKDTTIDKFLEKELQEAEKCLETHKEKCEEPPKPKPADKGAAGESRGRSDIGSPDIIIPRADDNDNRSGSDSEGSEDDDEEEDDDEDGEGDHQQQQEEEEEERAKETTQITKEDGVKPCDIVETLFKDGSSLQDACRQKYGGNNSRLGWKCVTSSGSDEKSGGNDGAICIPPRRRRLYVGKLDQWANNSGSNTQVSGEAAQGTTPASTSSRAPSDPLLTAFVESAAVETFFLWDRYKKEKKPPAQEGAGGLQPINGGSGDGEASTPDPQTQLKSGTIPIDFLRQMFYTLGDYRDICIGKTPDGIDTVSASGDNKSGNNIKEISEKIKEMLGKQSGEQPPRSKNPGQTTKPEDWWNENAKHIWKGMICALTYDTDTQSGTAPTQNDTVKKAFFGENGASKDAKPATPDTAATQKGTYQEKYDYSKVVLKDDDDQSGPMLTTSPTSPSSGENTPLTQFVLRPTYFRYLEEWGETFCKERKKRLEEIKDDCYKDDEKQYSGDGESCKDILPKNDGTVPNLEGPSCAISCRSYKKWIKKKRREYDEQSNAYNTELQNAKNNEDYKQFCATQGTCDTAAAFLQKLGPCSKNNNTKEDKTDFDEYKAFKHTDYCDPCPITGVKCENGNCNGAINAKECKNYKITANDIKDKKDANGNIEMLVSDSSKNEFEGNDLKDCQNAGIFKGIRKDEWTCGNVCGYDVCGLKTDNNDIDEKQIILVRALLKRWVENFLEDYNKIRKKLKPCINNGEEDKCIKRCKENCECVKKWLQKKREEWKKIKKRYIEQYKSSDSDHYNVKNFLQQQPFDSDFNNAIKPCNGLDKFESFCGLNRTESSQKKESEENDLVLCMIKKLEEKAKKCPNQASGEEKNCGEYNPPDEEEDLLLEETEDVKAPNICPTTQQDEEKEEGDCNPATTAPEEPAAAGGEETNPQEEEEAPAPDLEPPPPPAAPPKPEVDPLPAREPFDPTILQTTIPFGVALALGSIAFLFLKKKTKSPVDLFSVINIPKSDYDIPTKLSPNRYIPYTSVIIQHISVL</sequence>
<dbReference type="Pfam" id="PF22672">
    <property type="entry name" value="DBL_C"/>
    <property type="match status" value="2"/>
</dbReference>